<dbReference type="PROSITE" id="PS50850">
    <property type="entry name" value="MFS"/>
    <property type="match status" value="1"/>
</dbReference>
<sequence length="410" mass="44440">MENSSATEISSLESNPSQGNWLALLSVTFSAFALVTGEFLAIGVLNDIARDFQISVGTAGLTVSLTAIVGMFAAVLIPISAKTLDRRNLLLLLTLFMIVANLLTAFAPNFLLLLVGRIILGVAVGGFWATAVALSGRLAPPHLPIAKATAWVAFGVTLASVLGVPMGTWLAQYNGWQTSFTAISLMGILLFIFQYLYLPQLKPASSLRWKELPILLQHPAARKGLIIFLFMGFAHFAAYSYFSAFFKHELDFSEGLISRLLLVYGIAGIFGNIFAGYLGQINIRYTFAVSGIAFLFAFLSLPLFGTHIISAIILTAVWGFAYGIIPTAVNIWMFTHAPEAVEKGMPMVTLTFLILIALGSMFGGIIVDYFNGTILFFAMLPLVLCSLVLIFTLARGLNNPKNHYQNNNTG</sequence>
<dbReference type="PANTHER" id="PTHR43124">
    <property type="entry name" value="PURINE EFFLUX PUMP PBUE"/>
    <property type="match status" value="1"/>
</dbReference>
<feature type="transmembrane region" description="Helical" evidence="6">
    <location>
        <begin position="148"/>
        <end position="170"/>
    </location>
</feature>
<feature type="transmembrane region" description="Helical" evidence="6">
    <location>
        <begin position="285"/>
        <end position="305"/>
    </location>
</feature>
<dbReference type="InterPro" id="IPR020846">
    <property type="entry name" value="MFS_dom"/>
</dbReference>
<feature type="transmembrane region" description="Helical" evidence="6">
    <location>
        <begin position="373"/>
        <end position="394"/>
    </location>
</feature>
<dbReference type="Pfam" id="PF07690">
    <property type="entry name" value="MFS_1"/>
    <property type="match status" value="1"/>
</dbReference>
<protein>
    <submittedName>
        <fullName evidence="8">MFS transporter</fullName>
    </submittedName>
</protein>
<feature type="transmembrane region" description="Helical" evidence="6">
    <location>
        <begin position="54"/>
        <end position="77"/>
    </location>
</feature>
<keyword evidence="3 6" id="KW-0812">Transmembrane</keyword>
<feature type="transmembrane region" description="Helical" evidence="6">
    <location>
        <begin position="176"/>
        <end position="198"/>
    </location>
</feature>
<dbReference type="InterPro" id="IPR011701">
    <property type="entry name" value="MFS"/>
</dbReference>
<feature type="transmembrane region" description="Helical" evidence="6">
    <location>
        <begin position="311"/>
        <end position="335"/>
    </location>
</feature>
<evidence type="ECO:0000313" key="9">
    <source>
        <dbReference type="Proteomes" id="UP001168902"/>
    </source>
</evidence>
<keyword evidence="2" id="KW-1003">Cell membrane</keyword>
<dbReference type="InterPro" id="IPR036259">
    <property type="entry name" value="MFS_trans_sf"/>
</dbReference>
<feature type="transmembrane region" description="Helical" evidence="6">
    <location>
        <begin position="89"/>
        <end position="108"/>
    </location>
</feature>
<keyword evidence="9" id="KW-1185">Reference proteome</keyword>
<dbReference type="Gene3D" id="1.20.1250.20">
    <property type="entry name" value="MFS general substrate transporter like domains"/>
    <property type="match status" value="2"/>
</dbReference>
<feature type="transmembrane region" description="Helical" evidence="6">
    <location>
        <begin position="21"/>
        <end position="42"/>
    </location>
</feature>
<comment type="caution">
    <text evidence="8">The sequence shown here is derived from an EMBL/GenBank/DDBJ whole genome shotgun (WGS) entry which is preliminary data.</text>
</comment>
<dbReference type="Proteomes" id="UP001168902">
    <property type="component" value="Unassembled WGS sequence"/>
</dbReference>
<dbReference type="SUPFAM" id="SSF103473">
    <property type="entry name" value="MFS general substrate transporter"/>
    <property type="match status" value="1"/>
</dbReference>
<evidence type="ECO:0000256" key="3">
    <source>
        <dbReference type="ARBA" id="ARBA00022692"/>
    </source>
</evidence>
<organism evidence="8 9">
    <name type="scientific">Acinetobacter genomosp. 15BJ</name>
    <dbReference type="NCBI Taxonomy" id="106651"/>
    <lineage>
        <taxon>Bacteria</taxon>
        <taxon>Pseudomonadati</taxon>
        <taxon>Pseudomonadota</taxon>
        <taxon>Gammaproteobacteria</taxon>
        <taxon>Moraxellales</taxon>
        <taxon>Moraxellaceae</taxon>
        <taxon>Acinetobacter</taxon>
    </lineage>
</organism>
<proteinExistence type="predicted"/>
<feature type="transmembrane region" description="Helical" evidence="6">
    <location>
        <begin position="114"/>
        <end position="136"/>
    </location>
</feature>
<dbReference type="EMBL" id="JAUMJH010000007">
    <property type="protein sequence ID" value="MDO3656413.1"/>
    <property type="molecule type" value="Genomic_DNA"/>
</dbReference>
<feature type="transmembrane region" description="Helical" evidence="6">
    <location>
        <begin position="256"/>
        <end position="278"/>
    </location>
</feature>
<feature type="transmembrane region" description="Helical" evidence="6">
    <location>
        <begin position="225"/>
        <end position="244"/>
    </location>
</feature>
<evidence type="ECO:0000256" key="2">
    <source>
        <dbReference type="ARBA" id="ARBA00022475"/>
    </source>
</evidence>
<dbReference type="InterPro" id="IPR050189">
    <property type="entry name" value="MFS_Efflux_Transporters"/>
</dbReference>
<reference evidence="8 9" key="1">
    <citation type="submission" date="2023-07" db="EMBL/GenBank/DDBJ databases">
        <title>A novel proteolytic Acinetobacter species.</title>
        <authorList>
            <person name="Nemec A."/>
            <person name="Radolfova-Krizova L."/>
        </authorList>
    </citation>
    <scope>NUCLEOTIDE SEQUENCE [LARGE SCALE GENOMIC DNA]</scope>
    <source>
        <strain evidence="8 9">NIPH 1865</strain>
    </source>
</reference>
<evidence type="ECO:0000256" key="5">
    <source>
        <dbReference type="ARBA" id="ARBA00023136"/>
    </source>
</evidence>
<evidence type="ECO:0000256" key="6">
    <source>
        <dbReference type="SAM" id="Phobius"/>
    </source>
</evidence>
<evidence type="ECO:0000259" key="7">
    <source>
        <dbReference type="PROSITE" id="PS50850"/>
    </source>
</evidence>
<keyword evidence="5 6" id="KW-0472">Membrane</keyword>
<dbReference type="PANTHER" id="PTHR43124:SF3">
    <property type="entry name" value="CHLORAMPHENICOL EFFLUX PUMP RV0191"/>
    <property type="match status" value="1"/>
</dbReference>
<feature type="transmembrane region" description="Helical" evidence="6">
    <location>
        <begin position="347"/>
        <end position="367"/>
    </location>
</feature>
<dbReference type="CDD" id="cd17324">
    <property type="entry name" value="MFS_NepI_like"/>
    <property type="match status" value="1"/>
</dbReference>
<gene>
    <name evidence="8" type="ORF">Q3V53_04200</name>
</gene>
<comment type="subcellular location">
    <subcellularLocation>
        <location evidence="1">Cell membrane</location>
        <topology evidence="1">Multi-pass membrane protein</topology>
    </subcellularLocation>
</comment>
<dbReference type="RefSeq" id="WP_302897441.1">
    <property type="nucleotide sequence ID" value="NZ_JAUMJH010000007.1"/>
</dbReference>
<evidence type="ECO:0000256" key="4">
    <source>
        <dbReference type="ARBA" id="ARBA00022989"/>
    </source>
</evidence>
<feature type="domain" description="Major facilitator superfamily (MFS) profile" evidence="7">
    <location>
        <begin position="23"/>
        <end position="398"/>
    </location>
</feature>
<name>A0ABT8UTP5_9GAMM</name>
<evidence type="ECO:0000256" key="1">
    <source>
        <dbReference type="ARBA" id="ARBA00004651"/>
    </source>
</evidence>
<evidence type="ECO:0000313" key="8">
    <source>
        <dbReference type="EMBL" id="MDO3656413.1"/>
    </source>
</evidence>
<keyword evidence="4 6" id="KW-1133">Transmembrane helix</keyword>
<accession>A0ABT8UTP5</accession>